<organism evidence="3 4">
    <name type="scientific">Trypanosoma cruzi marinkellei</name>
    <dbReference type="NCBI Taxonomy" id="85056"/>
    <lineage>
        <taxon>Eukaryota</taxon>
        <taxon>Discoba</taxon>
        <taxon>Euglenozoa</taxon>
        <taxon>Kinetoplastea</taxon>
        <taxon>Metakinetoplastina</taxon>
        <taxon>Trypanosomatida</taxon>
        <taxon>Trypanosomatidae</taxon>
        <taxon>Trypanosoma</taxon>
        <taxon>Schizotrypanum</taxon>
    </lineage>
</organism>
<dbReference type="Pfam" id="PF22274">
    <property type="entry name" value="DGF-1_beta-sheet"/>
    <property type="match status" value="1"/>
</dbReference>
<dbReference type="InterPro" id="IPR053914">
    <property type="entry name" value="DGF-1_N"/>
</dbReference>
<gene>
    <name evidence="3" type="ORF">MOQ_007461</name>
</gene>
<dbReference type="AlphaFoldDB" id="K2MSX3"/>
<sequence length="335" mass="33757">VSPSGAFAFFYYKVYLRDSTVSVSGNRFMPSTGVPAVLVIPTGPNEPTNGAIVAACNTVNGEEGVKYAIPSVYNATILTCSDPCALATSCFPAYTTTASSDGCACTCAEGGHGDACLPVAVPEPPITDGADLCVRDVSVGVEVSAGLGTSLACYVGVTFAADVVVDVELMSGSVRNVTLANCTFVGGASLYVVGWRSDPPAGQRSDVLISGLDSRSGGGVVVANRYPPGSRVTVVDSVLIAVARVAYRDAYDLGDASACLVVHNVNLTGSVLTIARTHVAAVFRDAVGVLVVGGVALQSRGALYVDGLLVQTALGQCVSVEGGVAASGGSVVAFV</sequence>
<keyword evidence="4" id="KW-1185">Reference proteome</keyword>
<proteinExistence type="predicted"/>
<name>K2MSX3_TRYCR</name>
<feature type="non-terminal residue" evidence="3">
    <location>
        <position position="335"/>
    </location>
</feature>
<feature type="domain" description="Dispersed gene family protein 1 N-terminal" evidence="2">
    <location>
        <begin position="47"/>
        <end position="117"/>
    </location>
</feature>
<evidence type="ECO:0000259" key="2">
    <source>
        <dbReference type="Pfam" id="PF22279"/>
    </source>
</evidence>
<evidence type="ECO:0000313" key="3">
    <source>
        <dbReference type="EMBL" id="EKF28779.1"/>
    </source>
</evidence>
<dbReference type="Pfam" id="PF22279">
    <property type="entry name" value="DGF-1_N"/>
    <property type="match status" value="1"/>
</dbReference>
<dbReference type="InterPro" id="IPR053915">
    <property type="entry name" value="DGF-1_b-sheet_dom"/>
</dbReference>
<dbReference type="Proteomes" id="UP000007350">
    <property type="component" value="Unassembled WGS sequence"/>
</dbReference>
<feature type="domain" description="Dispersed gene family protein 1 beta-sheet" evidence="1">
    <location>
        <begin position="176"/>
        <end position="334"/>
    </location>
</feature>
<evidence type="ECO:0000259" key="1">
    <source>
        <dbReference type="Pfam" id="PF22274"/>
    </source>
</evidence>
<comment type="caution">
    <text evidence="3">The sequence shown here is derived from an EMBL/GenBank/DDBJ whole genome shotgun (WGS) entry which is preliminary data.</text>
</comment>
<protein>
    <submittedName>
        <fullName evidence="3">Dispersed gene family protein 1 (DGF-1), putative</fullName>
    </submittedName>
</protein>
<evidence type="ECO:0000313" key="4">
    <source>
        <dbReference type="Proteomes" id="UP000007350"/>
    </source>
</evidence>
<feature type="non-terminal residue" evidence="3">
    <location>
        <position position="1"/>
    </location>
</feature>
<dbReference type="OrthoDB" id="282081at2759"/>
<accession>K2MSX3</accession>
<reference evidence="3 4" key="1">
    <citation type="journal article" date="2012" name="BMC Genomics">
        <title>Comparative genomic analysis of human infective Trypanosoma cruzi lineages with the bat-restricted subspecies T. cruzi marinkellei.</title>
        <authorList>
            <person name="Franzen O."/>
            <person name="Talavera-Lopez C."/>
            <person name="Ochaya S."/>
            <person name="Butler C.E."/>
            <person name="Messenger L.A."/>
            <person name="Lewis M.D."/>
            <person name="Llewellyn M.S."/>
            <person name="Marinkelle C.J."/>
            <person name="Tyler K.M."/>
            <person name="Miles M.A."/>
            <person name="Andersson B."/>
        </authorList>
    </citation>
    <scope>NUCLEOTIDE SEQUENCE [LARGE SCALE GENOMIC DNA]</scope>
    <source>
        <strain evidence="3 4">B7</strain>
    </source>
</reference>
<dbReference type="EMBL" id="AHKC01014920">
    <property type="protein sequence ID" value="EKF28779.1"/>
    <property type="molecule type" value="Genomic_DNA"/>
</dbReference>